<evidence type="ECO:0000259" key="4">
    <source>
        <dbReference type="PROSITE" id="PS51733"/>
    </source>
</evidence>
<keyword evidence="2" id="KW-0092">Biotin</keyword>
<organism evidence="5 6">
    <name type="scientific">Gordonia cholesterolivorans</name>
    <dbReference type="NCBI Taxonomy" id="559625"/>
    <lineage>
        <taxon>Bacteria</taxon>
        <taxon>Bacillati</taxon>
        <taxon>Actinomycetota</taxon>
        <taxon>Actinomycetes</taxon>
        <taxon>Mycobacteriales</taxon>
        <taxon>Gordoniaceae</taxon>
        <taxon>Gordonia</taxon>
    </lineage>
</organism>
<dbReference type="InterPro" id="IPR004408">
    <property type="entry name" value="Biotin_CoA_COase_ligase"/>
</dbReference>
<dbReference type="Proteomes" id="UP001501170">
    <property type="component" value="Unassembled WGS sequence"/>
</dbReference>
<dbReference type="GO" id="GO:0016874">
    <property type="term" value="F:ligase activity"/>
    <property type="evidence" value="ECO:0007669"/>
    <property type="project" value="UniProtKB-KW"/>
</dbReference>
<gene>
    <name evidence="5" type="ORF">GCM10009855_15590</name>
</gene>
<dbReference type="Gene3D" id="2.30.30.100">
    <property type="match status" value="1"/>
</dbReference>
<accession>A0ABP5UFU7</accession>
<dbReference type="InterPro" id="IPR004143">
    <property type="entry name" value="BPL_LPL_catalytic"/>
</dbReference>
<dbReference type="CDD" id="cd16442">
    <property type="entry name" value="BPL"/>
    <property type="match status" value="1"/>
</dbReference>
<dbReference type="Gene3D" id="3.30.930.10">
    <property type="entry name" value="Bira Bifunctional Protein, Domain 2"/>
    <property type="match status" value="1"/>
</dbReference>
<dbReference type="EC" id="6.3.4.15" evidence="3"/>
<evidence type="ECO:0000313" key="6">
    <source>
        <dbReference type="Proteomes" id="UP001501170"/>
    </source>
</evidence>
<sequence length="264" mass="27159">MSNDVPDQEILAEQLSDTRWRAVEVIAETGSTNADLIARIDAGEDVDGIVLIAARQTSGRGRHARVWETPPGQLAVSAAIAVDADAIRSLGWLSLLTGLAVHDAVSALTGTGLELKWPNDVLAPGGGKLSGILSEFRLTGDGGGVAVIGTGLNLDLPAGSAPDTAASISGLADAPVDQTRVAAAYLRALSERLADWPDRIDVLAGNYRSVSATLGSRVRLILPGDVEVVGIATDIDDEGRVIVDGPDGPVTASAGDVTHLRPVD</sequence>
<dbReference type="PANTHER" id="PTHR12835">
    <property type="entry name" value="BIOTIN PROTEIN LIGASE"/>
    <property type="match status" value="1"/>
</dbReference>
<keyword evidence="6" id="KW-1185">Reference proteome</keyword>
<comment type="caution">
    <text evidence="5">The sequence shown here is derived from an EMBL/GenBank/DDBJ whole genome shotgun (WGS) entry which is preliminary data.</text>
</comment>
<dbReference type="SUPFAM" id="SSF55681">
    <property type="entry name" value="Class II aaRS and biotin synthetases"/>
    <property type="match status" value="1"/>
</dbReference>
<dbReference type="RefSeq" id="WP_006896477.1">
    <property type="nucleotide sequence ID" value="NZ_BAAARB010000006.1"/>
</dbReference>
<evidence type="ECO:0000313" key="5">
    <source>
        <dbReference type="EMBL" id="GAA2377070.1"/>
    </source>
</evidence>
<feature type="domain" description="BPL/LPL catalytic" evidence="4">
    <location>
        <begin position="13"/>
        <end position="197"/>
    </location>
</feature>
<dbReference type="Pfam" id="PF02237">
    <property type="entry name" value="BPL_C"/>
    <property type="match status" value="1"/>
</dbReference>
<dbReference type="NCBIfam" id="TIGR00121">
    <property type="entry name" value="birA_ligase"/>
    <property type="match status" value="1"/>
</dbReference>
<evidence type="ECO:0000256" key="1">
    <source>
        <dbReference type="ARBA" id="ARBA00022598"/>
    </source>
</evidence>
<reference evidence="6" key="1">
    <citation type="journal article" date="2019" name="Int. J. Syst. Evol. Microbiol.">
        <title>The Global Catalogue of Microorganisms (GCM) 10K type strain sequencing project: providing services to taxonomists for standard genome sequencing and annotation.</title>
        <authorList>
            <consortium name="The Broad Institute Genomics Platform"/>
            <consortium name="The Broad Institute Genome Sequencing Center for Infectious Disease"/>
            <person name="Wu L."/>
            <person name="Ma J."/>
        </authorList>
    </citation>
    <scope>NUCLEOTIDE SEQUENCE [LARGE SCALE GENOMIC DNA]</scope>
    <source>
        <strain evidence="6">JCM 16227</strain>
    </source>
</reference>
<dbReference type="PANTHER" id="PTHR12835:SF5">
    <property type="entry name" value="BIOTIN--PROTEIN LIGASE"/>
    <property type="match status" value="1"/>
</dbReference>
<evidence type="ECO:0000256" key="3">
    <source>
        <dbReference type="ARBA" id="ARBA00024227"/>
    </source>
</evidence>
<keyword evidence="1 5" id="KW-0436">Ligase</keyword>
<proteinExistence type="predicted"/>
<protein>
    <recommendedName>
        <fullName evidence="3">biotin--[biotin carboxyl-carrier protein] ligase</fullName>
        <ecNumber evidence="3">6.3.4.15</ecNumber>
    </recommendedName>
</protein>
<dbReference type="InterPro" id="IPR003142">
    <property type="entry name" value="BPL_C"/>
</dbReference>
<dbReference type="EMBL" id="BAAARB010000006">
    <property type="protein sequence ID" value="GAA2377070.1"/>
    <property type="molecule type" value="Genomic_DNA"/>
</dbReference>
<dbReference type="PROSITE" id="PS51733">
    <property type="entry name" value="BPL_LPL_CATALYTIC"/>
    <property type="match status" value="1"/>
</dbReference>
<evidence type="ECO:0000256" key="2">
    <source>
        <dbReference type="ARBA" id="ARBA00023267"/>
    </source>
</evidence>
<dbReference type="Pfam" id="PF03099">
    <property type="entry name" value="BPL_LplA_LipB"/>
    <property type="match status" value="1"/>
</dbReference>
<dbReference type="InterPro" id="IPR045864">
    <property type="entry name" value="aa-tRNA-synth_II/BPL/LPL"/>
</dbReference>
<name>A0ABP5UFU7_9ACTN</name>